<reference evidence="2 3" key="1">
    <citation type="submission" date="2016-03" db="EMBL/GenBank/DDBJ databases">
        <authorList>
            <person name="Ploux O."/>
        </authorList>
    </citation>
    <scope>NUCLEOTIDE SEQUENCE [LARGE SCALE GENOMIC DNA]</scope>
    <source>
        <strain evidence="2 3">UAMH 11012</strain>
    </source>
</reference>
<evidence type="ECO:0000313" key="3">
    <source>
        <dbReference type="Proteomes" id="UP000184330"/>
    </source>
</evidence>
<proteinExistence type="inferred from homology"/>
<accession>A0A1L7XCL1</accession>
<comment type="similarity">
    <text evidence="1">Belongs to the OSBP family.</text>
</comment>
<sequence>MTHHSHFRNFITPEAPQFLSTVSGDIANVTAPPFFLAPISVVEVGSCWTERPSTFISATLETDPEARALKVLQWILCSLRSQFYVGEGDKAGLKKPLNAFLGEIFEGQWRDEKATAKMIAEQVRTSDSSKFIKVPQQKFLYLTPEEGEGYTRVEMSFSGNLNIKQTGHAIVHLDKYDEHCLIPMPNCKVRGFLSASLYPELYGTYYLTSSTGFISEITFSGKGFFSGVRNSFEAKMYKAGDKKKEPLYAARGQWNDKFIITDARGIKDPITCEPGKTPAAKPEMKSLEEQDSWETRKAWQHVLAALGENDMQNIVKEKTKVEEAQRAMRKEEISKGTVWEPKFFTSSEDSALFQKLAKETPWKLLAERTKGVWTFDQVKAKEAVKPYHGELTPLGVLRE</sequence>
<dbReference type="Gene3D" id="2.40.160.120">
    <property type="match status" value="1"/>
</dbReference>
<dbReference type="GO" id="GO:0005829">
    <property type="term" value="C:cytosol"/>
    <property type="evidence" value="ECO:0007669"/>
    <property type="project" value="TreeGrafter"/>
</dbReference>
<dbReference type="SUPFAM" id="SSF144000">
    <property type="entry name" value="Oxysterol-binding protein-like"/>
    <property type="match status" value="1"/>
</dbReference>
<dbReference type="Gene3D" id="3.30.70.3490">
    <property type="match status" value="1"/>
</dbReference>
<dbReference type="InterPro" id="IPR000648">
    <property type="entry name" value="Oxysterol-bd"/>
</dbReference>
<dbReference type="Gene3D" id="1.10.287.2720">
    <property type="match status" value="1"/>
</dbReference>
<dbReference type="EMBL" id="FJOG01000021">
    <property type="protein sequence ID" value="CZR62753.1"/>
    <property type="molecule type" value="Genomic_DNA"/>
</dbReference>
<gene>
    <name evidence="2" type="ORF">PAC_12650</name>
</gene>
<evidence type="ECO:0000256" key="1">
    <source>
        <dbReference type="ARBA" id="ARBA00008842"/>
    </source>
</evidence>
<dbReference type="GO" id="GO:0016020">
    <property type="term" value="C:membrane"/>
    <property type="evidence" value="ECO:0007669"/>
    <property type="project" value="TreeGrafter"/>
</dbReference>
<name>A0A1L7XCL1_9HELO</name>
<protein>
    <submittedName>
        <fullName evidence="2">Related to KES1 protein</fullName>
    </submittedName>
</protein>
<keyword evidence="3" id="KW-1185">Reference proteome</keyword>
<dbReference type="STRING" id="576137.A0A1L7XCL1"/>
<organism evidence="2 3">
    <name type="scientific">Phialocephala subalpina</name>
    <dbReference type="NCBI Taxonomy" id="576137"/>
    <lineage>
        <taxon>Eukaryota</taxon>
        <taxon>Fungi</taxon>
        <taxon>Dikarya</taxon>
        <taxon>Ascomycota</taxon>
        <taxon>Pezizomycotina</taxon>
        <taxon>Leotiomycetes</taxon>
        <taxon>Helotiales</taxon>
        <taxon>Mollisiaceae</taxon>
        <taxon>Phialocephala</taxon>
        <taxon>Phialocephala fortinii species complex</taxon>
    </lineage>
</organism>
<dbReference type="InterPro" id="IPR037239">
    <property type="entry name" value="OSBP_sf"/>
</dbReference>
<dbReference type="PANTHER" id="PTHR10972">
    <property type="entry name" value="OXYSTEROL-BINDING PROTEIN-RELATED"/>
    <property type="match status" value="1"/>
</dbReference>
<evidence type="ECO:0000313" key="2">
    <source>
        <dbReference type="EMBL" id="CZR62753.1"/>
    </source>
</evidence>
<dbReference type="AlphaFoldDB" id="A0A1L7XCL1"/>
<dbReference type="Pfam" id="PF01237">
    <property type="entry name" value="Oxysterol_BP"/>
    <property type="match status" value="1"/>
</dbReference>
<dbReference type="OrthoDB" id="14833at2759"/>
<dbReference type="PANTHER" id="PTHR10972:SF92">
    <property type="entry name" value="OXYSTEROL BINDING PROTEIN"/>
    <property type="match status" value="1"/>
</dbReference>
<dbReference type="Proteomes" id="UP000184330">
    <property type="component" value="Unassembled WGS sequence"/>
</dbReference>
<dbReference type="GO" id="GO:0008142">
    <property type="term" value="F:oxysterol binding"/>
    <property type="evidence" value="ECO:0007669"/>
    <property type="project" value="TreeGrafter"/>
</dbReference>